<evidence type="ECO:0000256" key="1">
    <source>
        <dbReference type="SAM" id="MobiDB-lite"/>
    </source>
</evidence>
<feature type="region of interest" description="Disordered" evidence="1">
    <location>
        <begin position="1"/>
        <end position="78"/>
    </location>
</feature>
<dbReference type="Proteomes" id="UP001163798">
    <property type="component" value="Unassembled WGS sequence"/>
</dbReference>
<dbReference type="EMBL" id="MU794031">
    <property type="protein sequence ID" value="KAJ3779958.1"/>
    <property type="molecule type" value="Genomic_DNA"/>
</dbReference>
<evidence type="ECO:0000313" key="3">
    <source>
        <dbReference type="Proteomes" id="UP001163798"/>
    </source>
</evidence>
<proteinExistence type="predicted"/>
<reference evidence="2" key="1">
    <citation type="submission" date="2022-08" db="EMBL/GenBank/DDBJ databases">
        <authorList>
            <consortium name="DOE Joint Genome Institute"/>
            <person name="Min B."/>
            <person name="Riley R."/>
            <person name="Sierra-Patev S."/>
            <person name="Naranjo-Ortiz M."/>
            <person name="Looney B."/>
            <person name="Konkel Z."/>
            <person name="Slot J.C."/>
            <person name="Sakamoto Y."/>
            <person name="Steenwyk J.L."/>
            <person name="Rokas A."/>
            <person name="Carro J."/>
            <person name="Camarero S."/>
            <person name="Ferreira P."/>
            <person name="Molpeceres G."/>
            <person name="Ruiz-Duenas F.J."/>
            <person name="Serrano A."/>
            <person name="Henrissat B."/>
            <person name="Drula E."/>
            <person name="Hughes K.W."/>
            <person name="Mata J.L."/>
            <person name="Ishikawa N.K."/>
            <person name="Vargas-Isla R."/>
            <person name="Ushijima S."/>
            <person name="Smith C.A."/>
            <person name="Ahrendt S."/>
            <person name="Andreopoulos W."/>
            <person name="He G."/>
            <person name="Labutti K."/>
            <person name="Lipzen A."/>
            <person name="Ng V."/>
            <person name="Sandor L."/>
            <person name="Barry K."/>
            <person name="Martinez A.T."/>
            <person name="Xiao Y."/>
            <person name="Gibbons J.G."/>
            <person name="Terashima K."/>
            <person name="Hibbett D.S."/>
            <person name="Grigoriev I.V."/>
        </authorList>
    </citation>
    <scope>NUCLEOTIDE SEQUENCE</scope>
    <source>
        <strain evidence="2">TFB10291</strain>
    </source>
</reference>
<evidence type="ECO:0000313" key="2">
    <source>
        <dbReference type="EMBL" id="KAJ3779958.1"/>
    </source>
</evidence>
<dbReference type="AlphaFoldDB" id="A0AA38NIL4"/>
<accession>A0AA38NIL4</accession>
<feature type="compositionally biased region" description="Basic and acidic residues" evidence="1">
    <location>
        <begin position="1"/>
        <end position="10"/>
    </location>
</feature>
<organism evidence="2 3">
    <name type="scientific">Lentinula aff. detonsa</name>
    <dbReference type="NCBI Taxonomy" id="2804958"/>
    <lineage>
        <taxon>Eukaryota</taxon>
        <taxon>Fungi</taxon>
        <taxon>Dikarya</taxon>
        <taxon>Basidiomycota</taxon>
        <taxon>Agaricomycotina</taxon>
        <taxon>Agaricomycetes</taxon>
        <taxon>Agaricomycetidae</taxon>
        <taxon>Agaricales</taxon>
        <taxon>Marasmiineae</taxon>
        <taxon>Omphalotaceae</taxon>
        <taxon>Lentinula</taxon>
    </lineage>
</organism>
<keyword evidence="3" id="KW-1185">Reference proteome</keyword>
<gene>
    <name evidence="2" type="ORF">GGU10DRAFT_420373</name>
</gene>
<comment type="caution">
    <text evidence="2">The sequence shown here is derived from an EMBL/GenBank/DDBJ whole genome shotgun (WGS) entry which is preliminary data.</text>
</comment>
<protein>
    <submittedName>
        <fullName evidence="2">Uncharacterized protein</fullName>
    </submittedName>
</protein>
<name>A0AA38NIL4_9AGAR</name>
<sequence>MAKISDHVDSGQENVTEDEREKNGPGSESEYIPEVQESDSDGNGDDRDMDSPIEGLPPSANPIYRFVEMDDPSPPDPLNGLIDPIVGVKVVNSTKCTIGDFRNCSSVDVKCQFPNTMKQYYSYIEVHPPSLTKSILKGLELVLEAAEACNLLKQEDAFTLASSEQKKCTIFAQSHWNELLDGYYYQEIVLTLDAIPVLARRYLLTPKVNEPLKNKLFWCPQEFGRTVERDADNITCFLAFLIIHQRNPVNKFPVILHPDLQSCLSQLYSKLGEQNAAASNCKALIHEAIWVLIEKSSTKFLEDNHFCPFTQFLIAAHLKPHGQFVWANVISPSIGYVQWSLRVTTAKKLILISHEFGGD</sequence>